<dbReference type="STRING" id="763407.A0A162NEM1"/>
<dbReference type="PANTHER" id="PTHR14030:SF4">
    <property type="entry name" value="BUB1 KINASE, ISOFORM A-RELATED"/>
    <property type="match status" value="1"/>
</dbReference>
<dbReference type="FunCoup" id="A0A162NEM1">
    <property type="interactions" value="153"/>
</dbReference>
<feature type="compositionally biased region" description="Polar residues" evidence="1">
    <location>
        <begin position="293"/>
        <end position="309"/>
    </location>
</feature>
<dbReference type="InParanoid" id="A0A162NEM1"/>
<feature type="region of interest" description="Disordered" evidence="1">
    <location>
        <begin position="289"/>
        <end position="405"/>
    </location>
</feature>
<dbReference type="PANTHER" id="PTHR14030">
    <property type="entry name" value="MITOTIC CHECKPOINT SERINE/THREONINE-PROTEIN KINASE BUB1"/>
    <property type="match status" value="1"/>
</dbReference>
<dbReference type="InterPro" id="IPR013212">
    <property type="entry name" value="Mad3/Bub1_I"/>
</dbReference>
<dbReference type="AlphaFoldDB" id="A0A162NEM1"/>
<accession>A0A162NEM1</accession>
<dbReference type="GO" id="GO:0004672">
    <property type="term" value="F:protein kinase activity"/>
    <property type="evidence" value="ECO:0007669"/>
    <property type="project" value="TreeGrafter"/>
</dbReference>
<dbReference type="InterPro" id="IPR015661">
    <property type="entry name" value="Bub1/Mad3"/>
</dbReference>
<feature type="compositionally biased region" description="Low complexity" evidence="1">
    <location>
        <begin position="355"/>
        <end position="387"/>
    </location>
</feature>
<dbReference type="SMART" id="SM00777">
    <property type="entry name" value="Mad3_BUB1_I"/>
    <property type="match status" value="1"/>
</dbReference>
<feature type="region of interest" description="Disordered" evidence="1">
    <location>
        <begin position="531"/>
        <end position="575"/>
    </location>
</feature>
<feature type="domain" description="BUB1 N-terminal" evidence="2">
    <location>
        <begin position="70"/>
        <end position="232"/>
    </location>
</feature>
<feature type="compositionally biased region" description="Polar residues" evidence="1">
    <location>
        <begin position="388"/>
        <end position="405"/>
    </location>
</feature>
<dbReference type="GO" id="GO:0005634">
    <property type="term" value="C:nucleus"/>
    <property type="evidence" value="ECO:0007669"/>
    <property type="project" value="TreeGrafter"/>
</dbReference>
<gene>
    <name evidence="3" type="ORF">PHYBLDRAFT_168039</name>
</gene>
<name>A0A162NEM1_PHYB8</name>
<dbReference type="Pfam" id="PF08311">
    <property type="entry name" value="Mad3_BUB1_I"/>
    <property type="match status" value="1"/>
</dbReference>
<organism evidence="3 4">
    <name type="scientific">Phycomyces blakesleeanus (strain ATCC 8743b / DSM 1359 / FGSC 10004 / NBRC 33097 / NRRL 1555)</name>
    <dbReference type="NCBI Taxonomy" id="763407"/>
    <lineage>
        <taxon>Eukaryota</taxon>
        <taxon>Fungi</taxon>
        <taxon>Fungi incertae sedis</taxon>
        <taxon>Mucoromycota</taxon>
        <taxon>Mucoromycotina</taxon>
        <taxon>Mucoromycetes</taxon>
        <taxon>Mucorales</taxon>
        <taxon>Phycomycetaceae</taxon>
        <taxon>Phycomyces</taxon>
    </lineage>
</organism>
<keyword evidence="4" id="KW-1185">Reference proteome</keyword>
<dbReference type="EMBL" id="KV440980">
    <property type="protein sequence ID" value="OAD73598.1"/>
    <property type="molecule type" value="Genomic_DNA"/>
</dbReference>
<feature type="region of interest" description="Disordered" evidence="1">
    <location>
        <begin position="207"/>
        <end position="234"/>
    </location>
</feature>
<dbReference type="RefSeq" id="XP_018291638.1">
    <property type="nucleotide sequence ID" value="XM_018435784.1"/>
</dbReference>
<feature type="compositionally biased region" description="Acidic residues" evidence="1">
    <location>
        <begin position="565"/>
        <end position="574"/>
    </location>
</feature>
<feature type="compositionally biased region" description="Polar residues" evidence="1">
    <location>
        <begin position="532"/>
        <end position="550"/>
    </location>
</feature>
<evidence type="ECO:0000256" key="1">
    <source>
        <dbReference type="SAM" id="MobiDB-lite"/>
    </source>
</evidence>
<dbReference type="VEuPathDB" id="FungiDB:PHYBLDRAFT_168039"/>
<sequence length="600" mass="68714">MNRDKLNYAEPKEEDRQRLINSIPEFDTVVRSKENIAQLPQGRDSRTLSSILQKSTDELLDAIEEGESKFKTELEAIDYNHDPLDVYLKHLDWIDQIFVQGQSNASPLRSVLEQVTTRFQDSFMYKNDPRYLKCWLRLSRLRSDPIKIYHHLITQNIGQMCALFYEDYASYFEKIQKYNEASQIFESGIKKKAEPIASLKRAKDAFTARQTQRRLDSESSDPSTSQLNERNQVLERSGRKPLGVLFDASAEFCKNSGNAYHFGGGLPQREREVGSSYLPIQRKYHVYSDRTEGNSQPSVNPPQSMQPYTHRSPECKENTVRSERFKGAVLPQNPYKRPKKDTFTVFKDRIETGPSTSQPLQLSQISQSAQSAQSSQSSQSFRSSQNSPKPSNKQSLRTRQMSTERTISVVEEDNLKDLTERFNAIEALCMRELDSKGKYEYISFIKNCPDNSAMLSCEEERARAAERKAKTLGIYTEDNTGNLTAETRAAHNSIGEMYKRASGLSKIQLEEDAGFYDKKWLKKQEEERRNRVYTNENEYPTASISSTSDNPMLERLRIGTFSGGGDDDDDESDDELIHKMLQREIEAGNAGNSHLISRTN</sequence>
<dbReference type="GO" id="GO:0051754">
    <property type="term" value="P:meiotic sister chromatid cohesion, centromeric"/>
    <property type="evidence" value="ECO:0007669"/>
    <property type="project" value="TreeGrafter"/>
</dbReference>
<dbReference type="GeneID" id="28996690"/>
<dbReference type="Proteomes" id="UP000077315">
    <property type="component" value="Unassembled WGS sequence"/>
</dbReference>
<dbReference type="GO" id="GO:0007094">
    <property type="term" value="P:mitotic spindle assembly checkpoint signaling"/>
    <property type="evidence" value="ECO:0007669"/>
    <property type="project" value="InterPro"/>
</dbReference>
<dbReference type="Gene3D" id="1.25.40.430">
    <property type="match status" value="1"/>
</dbReference>
<dbReference type="OrthoDB" id="248495at2759"/>
<evidence type="ECO:0000259" key="2">
    <source>
        <dbReference type="PROSITE" id="PS51489"/>
    </source>
</evidence>
<evidence type="ECO:0000313" key="3">
    <source>
        <dbReference type="EMBL" id="OAD73598.1"/>
    </source>
</evidence>
<dbReference type="GO" id="GO:0032991">
    <property type="term" value="C:protein-containing complex"/>
    <property type="evidence" value="ECO:0007669"/>
    <property type="project" value="UniProtKB-ARBA"/>
</dbReference>
<proteinExistence type="predicted"/>
<protein>
    <recommendedName>
        <fullName evidence="2">BUB1 N-terminal domain-containing protein</fullName>
    </recommendedName>
</protein>
<feature type="compositionally biased region" description="Polar residues" evidence="1">
    <location>
        <begin position="220"/>
        <end position="231"/>
    </location>
</feature>
<feature type="compositionally biased region" description="Basic and acidic residues" evidence="1">
    <location>
        <begin position="311"/>
        <end position="326"/>
    </location>
</feature>
<reference evidence="4" key="1">
    <citation type="submission" date="2015-06" db="EMBL/GenBank/DDBJ databases">
        <title>Expansion of signal transduction pathways in fungi by whole-genome duplication.</title>
        <authorList>
            <consortium name="DOE Joint Genome Institute"/>
            <person name="Corrochano L.M."/>
            <person name="Kuo A."/>
            <person name="Marcet-Houben M."/>
            <person name="Polaino S."/>
            <person name="Salamov A."/>
            <person name="Villalobos J.M."/>
            <person name="Alvarez M.I."/>
            <person name="Avalos J."/>
            <person name="Benito E.P."/>
            <person name="Benoit I."/>
            <person name="Burger G."/>
            <person name="Camino L.P."/>
            <person name="Canovas D."/>
            <person name="Cerda-Olmedo E."/>
            <person name="Cheng J.-F."/>
            <person name="Dominguez A."/>
            <person name="Elias M."/>
            <person name="Eslava A.P."/>
            <person name="Glaser F."/>
            <person name="Grimwood J."/>
            <person name="Gutierrez G."/>
            <person name="Heitman J."/>
            <person name="Henrissat B."/>
            <person name="Iturriaga E.A."/>
            <person name="Lang B.F."/>
            <person name="Lavin J.L."/>
            <person name="Lee S."/>
            <person name="Li W."/>
            <person name="Lindquist E."/>
            <person name="Lopez-Garcia S."/>
            <person name="Luque E.M."/>
            <person name="Marcos A.T."/>
            <person name="Martin J."/>
            <person name="McCluskey K."/>
            <person name="Medina H.R."/>
            <person name="Miralles-Duran A."/>
            <person name="Miyazaki A."/>
            <person name="Munoz-Torres E."/>
            <person name="Oguiza J.A."/>
            <person name="Ohm R."/>
            <person name="Olmedo M."/>
            <person name="Orejas M."/>
            <person name="Ortiz-Castellanos L."/>
            <person name="Pisabarro A.G."/>
            <person name="Rodriguez-Romero J."/>
            <person name="Ruiz-Herrera J."/>
            <person name="Ruiz-Vazquez R."/>
            <person name="Sanz C."/>
            <person name="Schackwitz W."/>
            <person name="Schmutz J."/>
            <person name="Shahriari M."/>
            <person name="Shelest E."/>
            <person name="Silva-Franco F."/>
            <person name="Soanes D."/>
            <person name="Syed K."/>
            <person name="Tagua V.G."/>
            <person name="Talbot N.J."/>
            <person name="Thon M."/>
            <person name="De vries R.P."/>
            <person name="Wiebenga A."/>
            <person name="Yadav J.S."/>
            <person name="Braun E.L."/>
            <person name="Baker S."/>
            <person name="Garre V."/>
            <person name="Horwitz B."/>
            <person name="Torres-Martinez S."/>
            <person name="Idnurm A."/>
            <person name="Herrera-Estrella A."/>
            <person name="Gabaldon T."/>
            <person name="Grigoriev I.V."/>
        </authorList>
    </citation>
    <scope>NUCLEOTIDE SEQUENCE [LARGE SCALE GENOMIC DNA]</scope>
    <source>
        <strain evidence="4">NRRL 1555(-)</strain>
    </source>
</reference>
<feature type="compositionally biased region" description="Basic and acidic residues" evidence="1">
    <location>
        <begin position="340"/>
        <end position="351"/>
    </location>
</feature>
<dbReference type="PROSITE" id="PS51489">
    <property type="entry name" value="BUB1_N"/>
    <property type="match status" value="1"/>
</dbReference>
<evidence type="ECO:0000313" key="4">
    <source>
        <dbReference type="Proteomes" id="UP000077315"/>
    </source>
</evidence>